<accession>A0A934RKF1</accession>
<evidence type="ECO:0000313" key="2">
    <source>
        <dbReference type="Proteomes" id="UP000604083"/>
    </source>
</evidence>
<sequence>MAKFFESERGWFLIFVFLLVFSTPSRAVTESALSRIARCRTHLDSLPSGDLKGEDIEKLASELAGLRVGFAKSEGLIRDRYISLYEEMTSRLYEDDNHALHFKEAIGLILNEPNSNFSWSIAHHEISRSVSKLDNLRTPESVSVLVDLLSDQKGWLHVSEDYSYLLEEPNSPGMLRLSRQGSYPGQTLEGEWEPVAAIALRALNRMGVVNNPISESGLSDYEASYYTHNWIVPWQEWWQEVLAGERVFQFEGDPVRYNAEGPVGPDWQPRSVRRQKEKQLAGLMARSEEGKEPPSLANPWLKAAVALLLGAVLVFLGSRLRRGSSPQ</sequence>
<comment type="caution">
    <text evidence="1">The sequence shown here is derived from an EMBL/GenBank/DDBJ whole genome shotgun (WGS) entry which is preliminary data.</text>
</comment>
<organism evidence="1 2">
    <name type="scientific">Roseibacillus ishigakijimensis</name>
    <dbReference type="NCBI Taxonomy" id="454146"/>
    <lineage>
        <taxon>Bacteria</taxon>
        <taxon>Pseudomonadati</taxon>
        <taxon>Verrucomicrobiota</taxon>
        <taxon>Verrucomicrobiia</taxon>
        <taxon>Verrucomicrobiales</taxon>
        <taxon>Verrucomicrobiaceae</taxon>
        <taxon>Roseibacillus</taxon>
    </lineage>
</organism>
<dbReference type="EMBL" id="JAENIO010000001">
    <property type="protein sequence ID" value="MBK1832478.1"/>
    <property type="molecule type" value="Genomic_DNA"/>
</dbReference>
<evidence type="ECO:0000313" key="1">
    <source>
        <dbReference type="EMBL" id="MBK1832478.1"/>
    </source>
</evidence>
<dbReference type="AlphaFoldDB" id="A0A934RKF1"/>
<reference evidence="1" key="1">
    <citation type="submission" date="2021-01" db="EMBL/GenBank/DDBJ databases">
        <title>Modified the classification status of verrucomicrobia.</title>
        <authorList>
            <person name="Feng X."/>
        </authorList>
    </citation>
    <scope>NUCLEOTIDE SEQUENCE</scope>
    <source>
        <strain evidence="1">KCTC 12986</strain>
    </source>
</reference>
<proteinExistence type="predicted"/>
<name>A0A934RKF1_9BACT</name>
<protein>
    <submittedName>
        <fullName evidence="1">Uncharacterized protein</fullName>
    </submittedName>
</protein>
<dbReference type="Proteomes" id="UP000604083">
    <property type="component" value="Unassembled WGS sequence"/>
</dbReference>
<dbReference type="RefSeq" id="WP_200389914.1">
    <property type="nucleotide sequence ID" value="NZ_JAENIO010000001.1"/>
</dbReference>
<gene>
    <name evidence="1" type="ORF">JIN78_00275</name>
</gene>
<keyword evidence="2" id="KW-1185">Reference proteome</keyword>